<gene>
    <name evidence="1" type="ORF">BG454_10795</name>
</gene>
<dbReference type="Gene3D" id="1.10.238.160">
    <property type="match status" value="1"/>
</dbReference>
<dbReference type="EMBL" id="CP024899">
    <property type="protein sequence ID" value="ATX66239.1"/>
    <property type="molecule type" value="Genomic_DNA"/>
</dbReference>
<dbReference type="STRING" id="441209.GCA_001870665_01937"/>
<dbReference type="KEGG" id="rbg:BG454_10795"/>
<dbReference type="OrthoDB" id="8452166at2"/>
<dbReference type="Pfam" id="PF05930">
    <property type="entry name" value="Phage_AlpA"/>
    <property type="match status" value="1"/>
</dbReference>
<protein>
    <submittedName>
        <fullName evidence="1">AlpA family phage regulatory protein</fullName>
    </submittedName>
</protein>
<dbReference type="SUPFAM" id="SSF46955">
    <property type="entry name" value="Putative DNA-binding domain"/>
    <property type="match status" value="1"/>
</dbReference>
<name>A0A2K8K9W0_9RHOB</name>
<evidence type="ECO:0000313" key="2">
    <source>
        <dbReference type="Proteomes" id="UP000228948"/>
    </source>
</evidence>
<evidence type="ECO:0000313" key="1">
    <source>
        <dbReference type="EMBL" id="ATX66239.1"/>
    </source>
</evidence>
<proteinExistence type="predicted"/>
<dbReference type="Proteomes" id="UP000228948">
    <property type="component" value="Chromosome"/>
</dbReference>
<dbReference type="InterPro" id="IPR010260">
    <property type="entry name" value="AlpA"/>
</dbReference>
<dbReference type="InterPro" id="IPR009061">
    <property type="entry name" value="DNA-bd_dom_put_sf"/>
</dbReference>
<reference evidence="1 2" key="1">
    <citation type="submission" date="2017-11" db="EMBL/GenBank/DDBJ databases">
        <title>Revised Sequence and Annotation of the Rhodobaca barguzinensis strain alga05 Genome.</title>
        <authorList>
            <person name="Kopejtka K."/>
            <person name="Tomasch J.M."/>
            <person name="Bunk B."/>
            <person name="Koblizek M."/>
        </authorList>
    </citation>
    <scope>NUCLEOTIDE SEQUENCE [LARGE SCALE GENOMIC DNA]</scope>
    <source>
        <strain evidence="2">alga05</strain>
    </source>
</reference>
<accession>A0A2K8K9W0</accession>
<organism evidence="1 2">
    <name type="scientific">Roseinatronobacter bogoriensis subsp. barguzinensis</name>
    <dbReference type="NCBI Taxonomy" id="441209"/>
    <lineage>
        <taxon>Bacteria</taxon>
        <taxon>Pseudomonadati</taxon>
        <taxon>Pseudomonadota</taxon>
        <taxon>Alphaproteobacteria</taxon>
        <taxon>Rhodobacterales</taxon>
        <taxon>Paracoccaceae</taxon>
        <taxon>Roseinatronobacter</taxon>
    </lineage>
</organism>
<sequence length="53" mass="6279">MFLSDKQLAARYAVARQTIWRWSRKGRFPKPVTLSQGVTRWRLSDVENWEGAK</sequence>
<keyword evidence="2" id="KW-1185">Reference proteome</keyword>
<dbReference type="RefSeq" id="WP_084634892.1">
    <property type="nucleotide sequence ID" value="NZ_CP024899.1"/>
</dbReference>
<dbReference type="AlphaFoldDB" id="A0A2K8K9W0"/>